<evidence type="ECO:0000313" key="3">
    <source>
        <dbReference type="Proteomes" id="UP000294933"/>
    </source>
</evidence>
<reference evidence="2 3" key="1">
    <citation type="submission" date="2018-06" db="EMBL/GenBank/DDBJ databases">
        <title>A transcriptomic atlas of mushroom development highlights an independent origin of complex multicellularity.</title>
        <authorList>
            <consortium name="DOE Joint Genome Institute"/>
            <person name="Krizsan K."/>
            <person name="Almasi E."/>
            <person name="Merenyi Z."/>
            <person name="Sahu N."/>
            <person name="Viragh M."/>
            <person name="Koszo T."/>
            <person name="Mondo S."/>
            <person name="Kiss B."/>
            <person name="Balint B."/>
            <person name="Kues U."/>
            <person name="Barry K."/>
            <person name="Hegedus J.C."/>
            <person name="Henrissat B."/>
            <person name="Johnson J."/>
            <person name="Lipzen A."/>
            <person name="Ohm R."/>
            <person name="Nagy I."/>
            <person name="Pangilinan J."/>
            <person name="Yan J."/>
            <person name="Xiong Y."/>
            <person name="Grigoriev I.V."/>
            <person name="Hibbett D.S."/>
            <person name="Nagy L.G."/>
        </authorList>
    </citation>
    <scope>NUCLEOTIDE SEQUENCE [LARGE SCALE GENOMIC DNA]</scope>
    <source>
        <strain evidence="2 3">SZMC22713</strain>
    </source>
</reference>
<sequence>MNDSRDVIAIGGWARRFVVVHPSFLPSSVLLPSPSFDIPPCAIQLLLPRRRDQDPHISSRHSIPFPFVLRLLRGIDVGFVHPDTHTYRDRTTDGKFCHLRSSTTRHDTIPNRAPDSPKKPDDASVHGETQQLRPSGQDILGTALLTRLSGAFVTVKFRKRRRPGCGIKAELEGGDKYQEGRREMESINVHPHIRCDTPKRHFLRALRDP</sequence>
<organism evidence="2 3">
    <name type="scientific">Rickenella mellea</name>
    <dbReference type="NCBI Taxonomy" id="50990"/>
    <lineage>
        <taxon>Eukaryota</taxon>
        <taxon>Fungi</taxon>
        <taxon>Dikarya</taxon>
        <taxon>Basidiomycota</taxon>
        <taxon>Agaricomycotina</taxon>
        <taxon>Agaricomycetes</taxon>
        <taxon>Hymenochaetales</taxon>
        <taxon>Rickenellaceae</taxon>
        <taxon>Rickenella</taxon>
    </lineage>
</organism>
<proteinExistence type="predicted"/>
<evidence type="ECO:0000256" key="1">
    <source>
        <dbReference type="SAM" id="MobiDB-lite"/>
    </source>
</evidence>
<gene>
    <name evidence="2" type="ORF">BD410DRAFT_642966</name>
</gene>
<dbReference type="Proteomes" id="UP000294933">
    <property type="component" value="Unassembled WGS sequence"/>
</dbReference>
<dbReference type="VEuPathDB" id="FungiDB:BD410DRAFT_642966"/>
<dbReference type="AlphaFoldDB" id="A0A4Y7PP72"/>
<name>A0A4Y7PP72_9AGAM</name>
<protein>
    <submittedName>
        <fullName evidence="2">Uncharacterized protein</fullName>
    </submittedName>
</protein>
<feature type="compositionally biased region" description="Basic and acidic residues" evidence="1">
    <location>
        <begin position="104"/>
        <end position="125"/>
    </location>
</feature>
<keyword evidence="3" id="KW-1185">Reference proteome</keyword>
<evidence type="ECO:0000313" key="2">
    <source>
        <dbReference type="EMBL" id="TDL16280.1"/>
    </source>
</evidence>
<dbReference type="EMBL" id="ML170247">
    <property type="protein sequence ID" value="TDL16280.1"/>
    <property type="molecule type" value="Genomic_DNA"/>
</dbReference>
<feature type="region of interest" description="Disordered" evidence="1">
    <location>
        <begin position="101"/>
        <end position="135"/>
    </location>
</feature>
<accession>A0A4Y7PP72</accession>